<reference evidence="11" key="1">
    <citation type="submission" date="2015-07" db="EMBL/GenBank/DDBJ databases">
        <title>MeaNS - Measles Nucleotide Surveillance Program.</title>
        <authorList>
            <person name="Tran T."/>
            <person name="Druce J."/>
        </authorList>
    </citation>
    <scope>NUCLEOTIDE SEQUENCE</scope>
    <source>
        <strain evidence="11">UCB-OBI-ISO-001</strain>
        <tissue evidence="11">Gonad</tissue>
    </source>
</reference>
<dbReference type="PROSITE" id="PS00509">
    <property type="entry name" value="RAS_GTPASE_ACTIV_1"/>
    <property type="match status" value="1"/>
</dbReference>
<dbReference type="Pfam" id="PF00779">
    <property type="entry name" value="BTK"/>
    <property type="match status" value="1"/>
</dbReference>
<dbReference type="Pfam" id="PF00168">
    <property type="entry name" value="C2"/>
    <property type="match status" value="2"/>
</dbReference>
<dbReference type="PROSITE" id="PS50004">
    <property type="entry name" value="C2"/>
    <property type="match status" value="2"/>
</dbReference>
<dbReference type="Pfam" id="PF00616">
    <property type="entry name" value="RasGAP"/>
    <property type="match status" value="2"/>
</dbReference>
<keyword evidence="4 6" id="KW-0863">Zinc-finger</keyword>
<evidence type="ECO:0000259" key="8">
    <source>
        <dbReference type="PROSITE" id="PS50003"/>
    </source>
</evidence>
<evidence type="ECO:0000256" key="5">
    <source>
        <dbReference type="ARBA" id="ARBA00022833"/>
    </source>
</evidence>
<dbReference type="PROSITE" id="PS51113">
    <property type="entry name" value="ZF_BTK"/>
    <property type="match status" value="1"/>
</dbReference>
<dbReference type="STRING" id="37653.A0A0L8HME2"/>
<dbReference type="InterPro" id="IPR001936">
    <property type="entry name" value="RasGAP_dom"/>
</dbReference>
<protein>
    <recommendedName>
        <fullName evidence="12">Ras GTPase-activating protein 3</fullName>
    </recommendedName>
</protein>
<dbReference type="SMART" id="SM00323">
    <property type="entry name" value="RasGAP"/>
    <property type="match status" value="1"/>
</dbReference>
<dbReference type="Gene3D" id="2.60.40.150">
    <property type="entry name" value="C2 domain"/>
    <property type="match status" value="2"/>
</dbReference>
<evidence type="ECO:0000256" key="6">
    <source>
        <dbReference type="PROSITE-ProRule" id="PRU00432"/>
    </source>
</evidence>
<evidence type="ECO:0000259" key="10">
    <source>
        <dbReference type="PROSITE" id="PS50018"/>
    </source>
</evidence>
<gene>
    <name evidence="11" type="ORF">OCBIM_22011293mg</name>
</gene>
<dbReference type="PROSITE" id="PS50018">
    <property type="entry name" value="RAS_GTPASE_ACTIV_2"/>
    <property type="match status" value="1"/>
</dbReference>
<organism evidence="11">
    <name type="scientific">Octopus bimaculoides</name>
    <name type="common">California two-spotted octopus</name>
    <dbReference type="NCBI Taxonomy" id="37653"/>
    <lineage>
        <taxon>Eukaryota</taxon>
        <taxon>Metazoa</taxon>
        <taxon>Spiralia</taxon>
        <taxon>Lophotrochozoa</taxon>
        <taxon>Mollusca</taxon>
        <taxon>Cephalopoda</taxon>
        <taxon>Coleoidea</taxon>
        <taxon>Octopodiformes</taxon>
        <taxon>Octopoda</taxon>
        <taxon>Incirrata</taxon>
        <taxon>Octopodidae</taxon>
        <taxon>Octopus</taxon>
    </lineage>
</organism>
<dbReference type="Pfam" id="PF00169">
    <property type="entry name" value="PH"/>
    <property type="match status" value="1"/>
</dbReference>
<feature type="domain" description="C2" evidence="9">
    <location>
        <begin position="127"/>
        <end position="278"/>
    </location>
</feature>
<dbReference type="SUPFAM" id="SSF48350">
    <property type="entry name" value="GTPase activation domain, GAP"/>
    <property type="match status" value="1"/>
</dbReference>
<dbReference type="GO" id="GO:0005096">
    <property type="term" value="F:GTPase activator activity"/>
    <property type="evidence" value="ECO:0007669"/>
    <property type="project" value="UniProtKB-KW"/>
</dbReference>
<dbReference type="OrthoDB" id="1562946at2759"/>
<sequence length="842" mass="96364">MALGSFLLCSLLANAFLGRPKPCEAKNLPTYVYSSGGGRNTLCIVKLDNEEIFRTQIVDKSLNPFYGEEFHAEIPKRFRYLSCYIVDTGYKAEKVIGKVSLRREELHKYHGKDHWFPLSHVGSNPEVQGKVHLEIRFDEYLNTEPESFSSHRMVVRVIECLDLTVVNGACNPYAVITLTFGKSRHREEVKRTSVKKKTICPQFEETFFFDLDKRNQNGDRNQYIFEDFLSGDVCISLWHDDTKVSREVLGGIFPGAFLGEVKIPLRDLDPKSVHKAWYFLHARENGKQTRQELGSLRLRISYTSDYVFSSHYYDELRNLLLNSESCTPITSSAAFILGEIVENPQNAAQPLMKVFLHYGKLVPLIKALAENELSKTSDPNTIFRGNTLVTKLIDELMKLVGLPYLQDTIKSIIDEICTDHRSCEIDPTKLKDGENIITNMEHLKSYVDKMFQAITTSGFACPQVMCEVFYTLKEAARKHFPDNREVRYQVVSGFVFLRFFAPAILGPKLFELRTNMQDATTNRALTLISKAIQGLGNLVSSRSHSFGLKEDYMVPLFQYLSGEKHIDSVKKFLDIISSGSRVSIRDIEAPTILKEGMMIKRAQGRGIFGVKNFKRRYLCLTNQSLFYSREKGDEVLCEIPIHNIWAVERLQEESFKMKYMFQVVQPERALYIQANNCVEEKEWLELLKQICNSNKNRLKKYHPAAYIGNHWLCCKHTDYNAEGCKPVSGGLQVVEIQVDKIDADREVEKIHSLYFTAMDKLEGMQAKRKSVLDACASQEVYTGDSEMPGSMHIEDTKSCFETVNSILSCVIKLEQEHKQYKKILQKQTVKGSCEAPFGDEKY</sequence>
<dbReference type="InterPro" id="IPR039360">
    <property type="entry name" value="Ras_GTPase"/>
</dbReference>
<dbReference type="InterPro" id="IPR008936">
    <property type="entry name" value="Rho_GTPase_activation_prot"/>
</dbReference>
<dbReference type="Gene3D" id="1.10.506.10">
    <property type="entry name" value="GTPase Activation - p120gap, domain 1"/>
    <property type="match status" value="2"/>
</dbReference>
<evidence type="ECO:0008006" key="12">
    <source>
        <dbReference type="Google" id="ProtNLM"/>
    </source>
</evidence>
<feature type="domain" description="PH" evidence="8">
    <location>
        <begin position="591"/>
        <end position="692"/>
    </location>
</feature>
<evidence type="ECO:0000256" key="4">
    <source>
        <dbReference type="ARBA" id="ARBA00022771"/>
    </source>
</evidence>
<dbReference type="SMART" id="SM00233">
    <property type="entry name" value="PH"/>
    <property type="match status" value="1"/>
</dbReference>
<dbReference type="SMART" id="SM00239">
    <property type="entry name" value="C2"/>
    <property type="match status" value="2"/>
</dbReference>
<evidence type="ECO:0000256" key="7">
    <source>
        <dbReference type="SAM" id="SignalP"/>
    </source>
</evidence>
<feature type="domain" description="Ras-GAP" evidence="10">
    <location>
        <begin position="343"/>
        <end position="537"/>
    </location>
</feature>
<keyword evidence="2" id="KW-0479">Metal-binding</keyword>
<dbReference type="GO" id="GO:0035556">
    <property type="term" value="P:intracellular signal transduction"/>
    <property type="evidence" value="ECO:0007669"/>
    <property type="project" value="InterPro"/>
</dbReference>
<evidence type="ECO:0000313" key="11">
    <source>
        <dbReference type="EMBL" id="KOF90382.1"/>
    </source>
</evidence>
<feature type="domain" description="C2" evidence="9">
    <location>
        <begin position="1"/>
        <end position="116"/>
    </location>
</feature>
<dbReference type="AlphaFoldDB" id="A0A0L8HME2"/>
<keyword evidence="7" id="KW-0732">Signal</keyword>
<dbReference type="SUPFAM" id="SSF50729">
    <property type="entry name" value="PH domain-like"/>
    <property type="match status" value="1"/>
</dbReference>
<keyword evidence="3" id="KW-0677">Repeat</keyword>
<dbReference type="CDD" id="cd05128">
    <property type="entry name" value="RasGAP_GAP1_like"/>
    <property type="match status" value="1"/>
</dbReference>
<dbReference type="PANTHER" id="PTHR10194">
    <property type="entry name" value="RAS GTPASE-ACTIVATING PROTEINS"/>
    <property type="match status" value="1"/>
</dbReference>
<dbReference type="PANTHER" id="PTHR10194:SF148">
    <property type="entry name" value="GTPASE-ACTIVATING PROTEIN"/>
    <property type="match status" value="1"/>
</dbReference>
<evidence type="ECO:0000256" key="1">
    <source>
        <dbReference type="ARBA" id="ARBA00022468"/>
    </source>
</evidence>
<dbReference type="InterPro" id="IPR001849">
    <property type="entry name" value="PH_domain"/>
</dbReference>
<name>A0A0L8HME2_OCTBM</name>
<dbReference type="GO" id="GO:0008270">
    <property type="term" value="F:zinc ion binding"/>
    <property type="evidence" value="ECO:0007669"/>
    <property type="project" value="UniProtKB-KW"/>
</dbReference>
<dbReference type="EMBL" id="KQ417777">
    <property type="protein sequence ID" value="KOF90382.1"/>
    <property type="molecule type" value="Genomic_DNA"/>
</dbReference>
<accession>A0A0L8HME2</accession>
<dbReference type="InterPro" id="IPR023152">
    <property type="entry name" value="RasGAP_CS"/>
</dbReference>
<dbReference type="InterPro" id="IPR000008">
    <property type="entry name" value="C2_dom"/>
</dbReference>
<dbReference type="PROSITE" id="PS50003">
    <property type="entry name" value="PH_DOMAIN"/>
    <property type="match status" value="1"/>
</dbReference>
<feature type="signal peptide" evidence="7">
    <location>
        <begin position="1"/>
        <end position="25"/>
    </location>
</feature>
<evidence type="ECO:0000259" key="9">
    <source>
        <dbReference type="PROSITE" id="PS50004"/>
    </source>
</evidence>
<dbReference type="Gene3D" id="2.30.29.30">
    <property type="entry name" value="Pleckstrin-homology domain (PH domain)/Phosphotyrosine-binding domain (PTB)"/>
    <property type="match status" value="1"/>
</dbReference>
<evidence type="ECO:0000256" key="2">
    <source>
        <dbReference type="ARBA" id="ARBA00022723"/>
    </source>
</evidence>
<dbReference type="SUPFAM" id="SSF49562">
    <property type="entry name" value="C2 domain (Calcium/lipid-binding domain, CaLB)"/>
    <property type="match status" value="2"/>
</dbReference>
<keyword evidence="1" id="KW-0343">GTPase activation</keyword>
<proteinExistence type="predicted"/>
<dbReference type="InterPro" id="IPR011993">
    <property type="entry name" value="PH-like_dom_sf"/>
</dbReference>
<feature type="chain" id="PRO_5005583783" description="Ras GTPase-activating protein 3" evidence="7">
    <location>
        <begin position="26"/>
        <end position="842"/>
    </location>
</feature>
<keyword evidence="5" id="KW-0862">Zinc</keyword>
<dbReference type="InterPro" id="IPR001562">
    <property type="entry name" value="Znf_Btk_motif"/>
</dbReference>
<evidence type="ECO:0000256" key="3">
    <source>
        <dbReference type="ARBA" id="ARBA00022737"/>
    </source>
</evidence>
<dbReference type="InterPro" id="IPR035892">
    <property type="entry name" value="C2_domain_sf"/>
</dbReference>
<dbReference type="SMART" id="SM00107">
    <property type="entry name" value="BTK"/>
    <property type="match status" value="1"/>
</dbReference>